<feature type="domain" description="F5/8 type C" evidence="4">
    <location>
        <begin position="1050"/>
        <end position="1200"/>
    </location>
</feature>
<sequence length="1710" mass="188880">MVRLMDLSGGTGGISNQTVYTAPNGVVVTSSAATYVNSNYYYMQYLFDGKKTTSDLTGYWLTKRVDATSTVPGRINLDFNLTLMAKYFTSIDRIVVYPRSRDDTISDYTIYGKAESSDAWLAISPYTTNNYADTPYGTARTHVINAKYKYIRFDLVQKGTYGATLNEIEIYVNETPDYTDTPPGSRLTAPAPTWKRYDDTQAVYPNGSTYFNGTDIVGMYGNSCRYIVRNASNQVGSQDTAKFKFYGTKFRIYACTYTDRQETVKVYVDGIDKGVFTTRYASANTGQVLVYELVGMPKAVHNVVMVIEGTASNGGFYLDAFDIDDDGYVLAEEGAVVTDPEPGWTRYDQTHPAFSYFPAAAWAVSALAAHVGGSAMGSVSAQKGNKLSFDFIGTKFRLVISKSTTYSPSIRVTIDGTEVREFSAKDTFYYHRVAGFQREGLSYGRHSVVVEIVTKPTNSDGYDFRFDALDIDTGGRLLHPDEVLEQSLLREGKRIRAHYTTKQGTLGRFYGLGLESSDFIPVVPTVEAEGDFYLISVESDPLGRLILLADRNVQGGMPWATANDLGLSTGRVLNSQYMPTVPTLTSNTSSPDLTVSVSSVHQNNAGFDGWKVFTPAYSGNTDRWVTTTGPSHLTVTYTRPRRIKYYSIRSSVYNPAAPKDWQILGSNDGVQWYTLDDRANESGLTTEKYYTMSNNEYYTMYRIHITANFGGYTGYFSSVDILQFYEEDTSLSNAMVRMPTGGHVVAGTDNEWDKYITASTLGGTITAGDNRVWNWSGVWTMTPNTASNGVATRTVRGNTAGGFSYISTTGTTITSTGFRPLFIIANEVGENSLFCEITVPVKDDLKSSLYIYRNHIEYKESTMIDVTVPVTATDFKGYAMESSGLYSKGYEEYFAFDNNLVVASAYAPPAGQVPAWLIFDYGKLLNVAGYGIASRPTAPTQTPREWKFYGSLDKVSWDLLDDKTLQPDWVGGELRKFAISDTSKIYRYFKWEIGDPSGVTQLGVQEFELYGYDSYGIDQRKTHLYVPYMADLATTIGVFNENGADIVEFTGDLTLPMTSATSNGYTLKASHNYVATGYNTFFAFNNVVGSGQWSNGVSNGGVGWLAINIVEPALATEYLMEAPSSTVASDMARDWTFEGSIDGDNWTVLDTQKGQTTWTTAERRKYKIPNPTSMYNWFRVNVTANNGGWLTIGEIEIYGKRGAYFNQRKASIIVPYANDLKSSITVKPHGRMKATAKVAPVYLADLASTIDVKWTSNVLSTIAVRPKGKMRAVVDVVPPPKIVSTLSPVKDAFTRSSVPRLNYGQEQEMLVGNTNGESFNSLIQFDVSTIPAGMKLLSAKLRLYVEQTSLVGNPVSFYQVENDWTELGVTWASSPAYGMKLAEIQADVAKEYAEVDMLSIVQGWYNGTLDNTGMFMNLDTISGEMFVRFGSRERGASYAPQLVIEYQDPTTRSNGYADVIAYITAQQKKFKDLATKITVKSYWDKSDIPGNFTVFNPDMLETFMKVTRGDIRSTITVKREDLYQLPSEIVVSNRRDSVVETNIRVSRDFMKSTLVVRHNSNSSLPSVVVVRNSDSEGLPTKVDVTRPDIIGGIEVTASSVLTSSITVSGSGESHLESVITIQRSESNDLNSTVEVWKNSDIDGSIIIKSGYLSSSITVPFGASKDLVTKIRVAERYASDLVTHIEVGGESTVLCTIVVVESDDGGYAFII</sequence>
<dbReference type="EMBL" id="QGTZ01000002">
    <property type="protein sequence ID" value="PWW43811.1"/>
    <property type="molecule type" value="Genomic_DNA"/>
</dbReference>
<dbReference type="Proteomes" id="UP000247078">
    <property type="component" value="Unassembled WGS sequence"/>
</dbReference>
<evidence type="ECO:0000313" key="5">
    <source>
        <dbReference type="EMBL" id="PWW43811.1"/>
    </source>
</evidence>
<organism evidence="5 6">
    <name type="scientific">Paenibacillus pabuli</name>
    <dbReference type="NCBI Taxonomy" id="1472"/>
    <lineage>
        <taxon>Bacteria</taxon>
        <taxon>Bacillati</taxon>
        <taxon>Bacillota</taxon>
        <taxon>Bacilli</taxon>
        <taxon>Bacillales</taxon>
        <taxon>Paenibacillaceae</taxon>
        <taxon>Paenibacillus</taxon>
    </lineage>
</organism>
<dbReference type="SUPFAM" id="SSF49785">
    <property type="entry name" value="Galactose-binding domain-like"/>
    <property type="match status" value="4"/>
</dbReference>
<dbReference type="GO" id="GO:0005576">
    <property type="term" value="C:extracellular region"/>
    <property type="evidence" value="ECO:0007669"/>
    <property type="project" value="UniProtKB-SubCell"/>
</dbReference>
<dbReference type="NCBIfam" id="NF033679">
    <property type="entry name" value="DNRLRE_dom"/>
    <property type="match status" value="1"/>
</dbReference>
<dbReference type="InterPro" id="IPR000421">
    <property type="entry name" value="FA58C"/>
</dbReference>
<evidence type="ECO:0000256" key="2">
    <source>
        <dbReference type="ARBA" id="ARBA00022525"/>
    </source>
</evidence>
<evidence type="ECO:0000313" key="6">
    <source>
        <dbReference type="Proteomes" id="UP000247078"/>
    </source>
</evidence>
<keyword evidence="3" id="KW-0732">Signal</keyword>
<comment type="caution">
    <text evidence="5">The sequence shown here is derived from an EMBL/GenBank/DDBJ whole genome shotgun (WGS) entry which is preliminary data.</text>
</comment>
<dbReference type="RefSeq" id="WP_109998319.1">
    <property type="nucleotide sequence ID" value="NZ_QGTZ01000002.1"/>
</dbReference>
<dbReference type="PROSITE" id="PS50022">
    <property type="entry name" value="FA58C_3"/>
    <property type="match status" value="1"/>
</dbReference>
<proteinExistence type="predicted"/>
<keyword evidence="2" id="KW-0964">Secreted</keyword>
<evidence type="ECO:0000256" key="3">
    <source>
        <dbReference type="ARBA" id="ARBA00022729"/>
    </source>
</evidence>
<reference evidence="5 6" key="1">
    <citation type="submission" date="2018-05" db="EMBL/GenBank/DDBJ databases">
        <title>Freshwater and sediment microbial communities from various areas in North America, analyzing microbe dynamics in response to fracking.</title>
        <authorList>
            <person name="Lamendella R."/>
        </authorList>
    </citation>
    <scope>NUCLEOTIDE SEQUENCE [LARGE SCALE GENOMIC DNA]</scope>
    <source>
        <strain evidence="5 6">DB-3</strain>
    </source>
</reference>
<dbReference type="Gene3D" id="2.60.120.260">
    <property type="entry name" value="Galactose-binding domain-like"/>
    <property type="match status" value="6"/>
</dbReference>
<dbReference type="InterPro" id="IPR008979">
    <property type="entry name" value="Galactose-bd-like_sf"/>
</dbReference>
<protein>
    <recommendedName>
        <fullName evidence="4">F5/8 type C domain-containing protein</fullName>
    </recommendedName>
</protein>
<gene>
    <name evidence="5" type="ORF">DET56_10237</name>
</gene>
<dbReference type="Pfam" id="PF24517">
    <property type="entry name" value="CBM96"/>
    <property type="match status" value="1"/>
</dbReference>
<name>A0A855XYX1_9BACL</name>
<evidence type="ECO:0000256" key="1">
    <source>
        <dbReference type="ARBA" id="ARBA00004613"/>
    </source>
</evidence>
<accession>A0A855XYX1</accession>
<comment type="subcellular location">
    <subcellularLocation>
        <location evidence="1">Secreted</location>
    </subcellularLocation>
</comment>
<dbReference type="InterPro" id="IPR055372">
    <property type="entry name" value="CBM96"/>
</dbReference>
<evidence type="ECO:0000259" key="4">
    <source>
        <dbReference type="PROSITE" id="PS50022"/>
    </source>
</evidence>